<dbReference type="EMBL" id="KN450147">
    <property type="protein sequence ID" value="KHG29479.1"/>
    <property type="molecule type" value="Genomic_DNA"/>
</dbReference>
<evidence type="ECO:0000256" key="1">
    <source>
        <dbReference type="SAM" id="Phobius"/>
    </source>
</evidence>
<gene>
    <name evidence="2" type="ORF">F383_11596</name>
</gene>
<protein>
    <submittedName>
        <fullName evidence="2">Uncharacterized protein</fullName>
    </submittedName>
</protein>
<keyword evidence="1" id="KW-0472">Membrane</keyword>
<reference evidence="3" key="1">
    <citation type="submission" date="2014-09" db="EMBL/GenBank/DDBJ databases">
        <authorList>
            <person name="Mudge J."/>
            <person name="Ramaraj T."/>
            <person name="Lindquist I.E."/>
            <person name="Bharti A.K."/>
            <person name="Sundararajan A."/>
            <person name="Cameron C.T."/>
            <person name="Woodward J.E."/>
            <person name="May G.D."/>
            <person name="Brubaker C."/>
            <person name="Broadhvest J."/>
            <person name="Wilkins T.A."/>
        </authorList>
    </citation>
    <scope>NUCLEOTIDE SEQUENCE</scope>
    <source>
        <strain evidence="3">cv. AKA8401</strain>
    </source>
</reference>
<evidence type="ECO:0000313" key="2">
    <source>
        <dbReference type="EMBL" id="KHG29479.1"/>
    </source>
</evidence>
<dbReference type="Proteomes" id="UP000032142">
    <property type="component" value="Unassembled WGS sequence"/>
</dbReference>
<dbReference type="AlphaFoldDB" id="A0A0B0PYA6"/>
<name>A0A0B0PYA6_GOSAR</name>
<proteinExistence type="predicted"/>
<evidence type="ECO:0000313" key="3">
    <source>
        <dbReference type="Proteomes" id="UP000032142"/>
    </source>
</evidence>
<keyword evidence="1" id="KW-1133">Transmembrane helix</keyword>
<organism evidence="2 3">
    <name type="scientific">Gossypium arboreum</name>
    <name type="common">Tree cotton</name>
    <name type="synonym">Gossypium nanking</name>
    <dbReference type="NCBI Taxonomy" id="29729"/>
    <lineage>
        <taxon>Eukaryota</taxon>
        <taxon>Viridiplantae</taxon>
        <taxon>Streptophyta</taxon>
        <taxon>Embryophyta</taxon>
        <taxon>Tracheophyta</taxon>
        <taxon>Spermatophyta</taxon>
        <taxon>Magnoliopsida</taxon>
        <taxon>eudicotyledons</taxon>
        <taxon>Gunneridae</taxon>
        <taxon>Pentapetalae</taxon>
        <taxon>rosids</taxon>
        <taxon>malvids</taxon>
        <taxon>Malvales</taxon>
        <taxon>Malvaceae</taxon>
        <taxon>Malvoideae</taxon>
        <taxon>Gossypium</taxon>
    </lineage>
</organism>
<sequence length="65" mass="7938">MWFVTVFGYGVYVFYDAYMLKMISLFVYGLLSFLKLTLCVFALCFRYRSYWRLGDFRRSSPHYQT</sequence>
<accession>A0A0B0PYA6</accession>
<feature type="transmembrane region" description="Helical" evidence="1">
    <location>
        <begin position="25"/>
        <end position="47"/>
    </location>
</feature>
<keyword evidence="3" id="KW-1185">Reference proteome</keyword>
<keyword evidence="1" id="KW-0812">Transmembrane</keyword>